<dbReference type="HOGENOM" id="CLU_2978904_0_0_1"/>
<proteinExistence type="predicted"/>
<dbReference type="AlphaFoldDB" id="G2YZ23"/>
<evidence type="ECO:0000313" key="1">
    <source>
        <dbReference type="EMBL" id="CCD56871.1"/>
    </source>
</evidence>
<evidence type="ECO:0000313" key="2">
    <source>
        <dbReference type="Proteomes" id="UP000008177"/>
    </source>
</evidence>
<accession>G2YZ23</accession>
<organism evidence="1 2">
    <name type="scientific">Botryotinia fuckeliana (strain T4)</name>
    <name type="common">Noble rot fungus</name>
    <name type="synonym">Botrytis cinerea</name>
    <dbReference type="NCBI Taxonomy" id="999810"/>
    <lineage>
        <taxon>Eukaryota</taxon>
        <taxon>Fungi</taxon>
        <taxon>Dikarya</taxon>
        <taxon>Ascomycota</taxon>
        <taxon>Pezizomycotina</taxon>
        <taxon>Leotiomycetes</taxon>
        <taxon>Helotiales</taxon>
        <taxon>Sclerotiniaceae</taxon>
        <taxon>Botrytis</taxon>
    </lineage>
</organism>
<reference evidence="2" key="1">
    <citation type="journal article" date="2011" name="PLoS Genet.">
        <title>Genomic analysis of the necrotrophic fungal pathogens Sclerotinia sclerotiorum and Botrytis cinerea.</title>
        <authorList>
            <person name="Amselem J."/>
            <person name="Cuomo C.A."/>
            <person name="van Kan J.A."/>
            <person name="Viaud M."/>
            <person name="Benito E.P."/>
            <person name="Couloux A."/>
            <person name="Coutinho P.M."/>
            <person name="de Vries R.P."/>
            <person name="Dyer P.S."/>
            <person name="Fillinger S."/>
            <person name="Fournier E."/>
            <person name="Gout L."/>
            <person name="Hahn M."/>
            <person name="Kohn L."/>
            <person name="Lapalu N."/>
            <person name="Plummer K.M."/>
            <person name="Pradier J.M."/>
            <person name="Quevillon E."/>
            <person name="Sharon A."/>
            <person name="Simon A."/>
            <person name="ten Have A."/>
            <person name="Tudzynski B."/>
            <person name="Tudzynski P."/>
            <person name="Wincker P."/>
            <person name="Andrew M."/>
            <person name="Anthouard V."/>
            <person name="Beever R.E."/>
            <person name="Beffa R."/>
            <person name="Benoit I."/>
            <person name="Bouzid O."/>
            <person name="Brault B."/>
            <person name="Chen Z."/>
            <person name="Choquer M."/>
            <person name="Collemare J."/>
            <person name="Cotton P."/>
            <person name="Danchin E.G."/>
            <person name="Da Silva C."/>
            <person name="Gautier A."/>
            <person name="Giraud C."/>
            <person name="Giraud T."/>
            <person name="Gonzalez C."/>
            <person name="Grossetete S."/>
            <person name="Guldener U."/>
            <person name="Henrissat B."/>
            <person name="Howlett B.J."/>
            <person name="Kodira C."/>
            <person name="Kretschmer M."/>
            <person name="Lappartient A."/>
            <person name="Leroch M."/>
            <person name="Levis C."/>
            <person name="Mauceli E."/>
            <person name="Neuveglise C."/>
            <person name="Oeser B."/>
            <person name="Pearson M."/>
            <person name="Poulain J."/>
            <person name="Poussereau N."/>
            <person name="Quesneville H."/>
            <person name="Rascle C."/>
            <person name="Schumacher J."/>
            <person name="Segurens B."/>
            <person name="Sexton A."/>
            <person name="Silva E."/>
            <person name="Sirven C."/>
            <person name="Soanes D.M."/>
            <person name="Talbot N.J."/>
            <person name="Templeton M."/>
            <person name="Yandava C."/>
            <person name="Yarden O."/>
            <person name="Zeng Q."/>
            <person name="Rollins J.A."/>
            <person name="Lebrun M.H."/>
            <person name="Dickman M."/>
        </authorList>
    </citation>
    <scope>NUCLEOTIDE SEQUENCE [LARGE SCALE GENOMIC DNA]</scope>
    <source>
        <strain evidence="2">T4</strain>
    </source>
</reference>
<sequence length="58" mass="6819">MRAGKKYWICSTFRLIPSIFDKEEALQRSKLYIAYFCGKVNLKKSQNSTTHRALRSYA</sequence>
<dbReference type="InParanoid" id="G2YZ23"/>
<gene>
    <name evidence="1" type="ORF">BofuT4_uP141330.1</name>
</gene>
<dbReference type="Proteomes" id="UP000008177">
    <property type="component" value="Unplaced contigs"/>
</dbReference>
<name>G2YZ23_BOTF4</name>
<protein>
    <submittedName>
        <fullName evidence="1">Uncharacterized protein</fullName>
    </submittedName>
</protein>
<dbReference type="EMBL" id="FQ790362">
    <property type="protein sequence ID" value="CCD56871.1"/>
    <property type="molecule type" value="Genomic_DNA"/>
</dbReference>